<gene>
    <name evidence="1" type="ORF">BLA60_04430</name>
</gene>
<reference evidence="1 2" key="1">
    <citation type="submission" date="2016-12" db="EMBL/GenBank/DDBJ databases">
        <title>The draft genome sequence of Actinophytocola xinjiangensis.</title>
        <authorList>
            <person name="Wang W."/>
            <person name="Yuan L."/>
        </authorList>
    </citation>
    <scope>NUCLEOTIDE SEQUENCE [LARGE SCALE GENOMIC DNA]</scope>
    <source>
        <strain evidence="1 2">CGMCC 4.4663</strain>
    </source>
</reference>
<evidence type="ECO:0000313" key="1">
    <source>
        <dbReference type="EMBL" id="OLF14580.1"/>
    </source>
</evidence>
<sequence length="212" mass="24099">MLESQDRYDKKAHEAQVQPGFRETVERLMRDQWNEPVIVLRLGDISDVGFDVPGRRKDGTVAGKRLVRRFFWNIGRGVAVVAVNIISPLFDGLGAGNPLKRQILVTGPANAMALDLLDSIRRAQGPWLVCSPSSLAVVDTGSTYIEPHDAPPPRILWQAREPQRPRIDFRKRTITWPDDSVFAFPLHSRPESQHLRTYFEPPDTIHWHGRPL</sequence>
<dbReference type="OrthoDB" id="3685234at2"/>
<keyword evidence="2" id="KW-1185">Reference proteome</keyword>
<comment type="caution">
    <text evidence="1">The sequence shown here is derived from an EMBL/GenBank/DDBJ whole genome shotgun (WGS) entry which is preliminary data.</text>
</comment>
<evidence type="ECO:0000313" key="2">
    <source>
        <dbReference type="Proteomes" id="UP000185696"/>
    </source>
</evidence>
<protein>
    <submittedName>
        <fullName evidence="1">Uncharacterized protein</fullName>
    </submittedName>
</protein>
<dbReference type="Proteomes" id="UP000185696">
    <property type="component" value="Unassembled WGS sequence"/>
</dbReference>
<proteinExistence type="predicted"/>
<dbReference type="AlphaFoldDB" id="A0A7Z0WSP2"/>
<name>A0A7Z0WSP2_9PSEU</name>
<dbReference type="EMBL" id="MSIF01000001">
    <property type="protein sequence ID" value="OLF14580.1"/>
    <property type="molecule type" value="Genomic_DNA"/>
</dbReference>
<organism evidence="1 2">
    <name type="scientific">Actinophytocola xinjiangensis</name>
    <dbReference type="NCBI Taxonomy" id="485602"/>
    <lineage>
        <taxon>Bacteria</taxon>
        <taxon>Bacillati</taxon>
        <taxon>Actinomycetota</taxon>
        <taxon>Actinomycetes</taxon>
        <taxon>Pseudonocardiales</taxon>
        <taxon>Pseudonocardiaceae</taxon>
    </lineage>
</organism>
<accession>A0A7Z0WSP2</accession>